<dbReference type="InterPro" id="IPR013783">
    <property type="entry name" value="Ig-like_fold"/>
</dbReference>
<organism evidence="7 8">
    <name type="scientific">Scleropages formosus</name>
    <name type="common">Asian bonytongue</name>
    <name type="synonym">Osteoglossum formosum</name>
    <dbReference type="NCBI Taxonomy" id="113540"/>
    <lineage>
        <taxon>Eukaryota</taxon>
        <taxon>Metazoa</taxon>
        <taxon>Chordata</taxon>
        <taxon>Craniata</taxon>
        <taxon>Vertebrata</taxon>
        <taxon>Euteleostomi</taxon>
        <taxon>Actinopterygii</taxon>
        <taxon>Neopterygii</taxon>
        <taxon>Teleostei</taxon>
        <taxon>Osteoglossocephala</taxon>
        <taxon>Osteoglossomorpha</taxon>
        <taxon>Osteoglossiformes</taxon>
        <taxon>Osteoglossidae</taxon>
        <taxon>Scleropages</taxon>
    </lineage>
</organism>
<dbReference type="SUPFAM" id="SSF48726">
    <property type="entry name" value="Immunoglobulin"/>
    <property type="match status" value="2"/>
</dbReference>
<dbReference type="GeneTree" id="ENSGT01100000263479"/>
<dbReference type="InterPro" id="IPR003599">
    <property type="entry name" value="Ig_sub"/>
</dbReference>
<accession>A0A8C9VDG1</accession>
<evidence type="ECO:0000256" key="3">
    <source>
        <dbReference type="ARBA" id="ARBA00023180"/>
    </source>
</evidence>
<dbReference type="InterPro" id="IPR007110">
    <property type="entry name" value="Ig-like_dom"/>
</dbReference>
<dbReference type="PROSITE" id="PS50835">
    <property type="entry name" value="IG_LIKE"/>
    <property type="match status" value="1"/>
</dbReference>
<reference evidence="7" key="2">
    <citation type="submission" date="2025-08" db="UniProtKB">
        <authorList>
            <consortium name="Ensembl"/>
        </authorList>
    </citation>
    <scope>IDENTIFICATION</scope>
</reference>
<keyword evidence="8" id="KW-1185">Reference proteome</keyword>
<keyword evidence="3" id="KW-0325">Glycoprotein</keyword>
<dbReference type="InterPro" id="IPR052598">
    <property type="entry name" value="IgSF_CEA-related"/>
</dbReference>
<dbReference type="Gene3D" id="2.60.40.10">
    <property type="entry name" value="Immunoglobulins"/>
    <property type="match status" value="2"/>
</dbReference>
<feature type="domain" description="Ig-like" evidence="6">
    <location>
        <begin position="113"/>
        <end position="211"/>
    </location>
</feature>
<dbReference type="PANTHER" id="PTHR44337">
    <property type="entry name" value="CARCINOEMBRYONIC ANTIGEN-RELATED CELL ADHESION MOLECULE 8"/>
    <property type="match status" value="1"/>
</dbReference>
<keyword evidence="4" id="KW-0393">Immunoglobulin domain</keyword>
<evidence type="ECO:0000259" key="6">
    <source>
        <dbReference type="PROSITE" id="PS50835"/>
    </source>
</evidence>
<dbReference type="Proteomes" id="UP000694397">
    <property type="component" value="Chromosome 18"/>
</dbReference>
<dbReference type="InterPro" id="IPR036179">
    <property type="entry name" value="Ig-like_dom_sf"/>
</dbReference>
<reference evidence="7 8" key="1">
    <citation type="submission" date="2019-04" db="EMBL/GenBank/DDBJ databases">
        <authorList>
            <consortium name="Wellcome Sanger Institute Data Sharing"/>
        </authorList>
    </citation>
    <scope>NUCLEOTIDE SEQUENCE [LARGE SCALE GENOMIC DNA]</scope>
</reference>
<dbReference type="Ensembl" id="ENSSFOT00015060712.1">
    <property type="protein sequence ID" value="ENSSFOP00015044406.1"/>
    <property type="gene ID" value="ENSSFOG00015026941.1"/>
</dbReference>
<dbReference type="InterPro" id="IPR013106">
    <property type="entry name" value="Ig_V-set"/>
</dbReference>
<keyword evidence="1 5" id="KW-0732">Signal</keyword>
<dbReference type="SMART" id="SM00409">
    <property type="entry name" value="IG"/>
    <property type="match status" value="2"/>
</dbReference>
<feature type="chain" id="PRO_5034991038" description="Ig-like domain-containing protein" evidence="5">
    <location>
        <begin position="21"/>
        <end position="256"/>
    </location>
</feature>
<protein>
    <recommendedName>
        <fullName evidence="6">Ig-like domain-containing protein</fullName>
    </recommendedName>
</protein>
<dbReference type="Pfam" id="PF13927">
    <property type="entry name" value="Ig_3"/>
    <property type="match status" value="1"/>
</dbReference>
<feature type="signal peptide" evidence="5">
    <location>
        <begin position="1"/>
        <end position="20"/>
    </location>
</feature>
<dbReference type="PANTHER" id="PTHR44337:SF20">
    <property type="entry name" value="CARCINOEMBRYONIC ANTIGEN-RELATED CELL ADHESION MOLECULE 5-RELATED"/>
    <property type="match status" value="1"/>
</dbReference>
<evidence type="ECO:0000256" key="2">
    <source>
        <dbReference type="ARBA" id="ARBA00023157"/>
    </source>
</evidence>
<name>A0A8C9VDG1_SCLFO</name>
<evidence type="ECO:0000313" key="7">
    <source>
        <dbReference type="Ensembl" id="ENSSFOP00015044406.1"/>
    </source>
</evidence>
<keyword evidence="2" id="KW-1015">Disulfide bond</keyword>
<reference evidence="7" key="3">
    <citation type="submission" date="2025-09" db="UniProtKB">
        <authorList>
            <consortium name="Ensembl"/>
        </authorList>
    </citation>
    <scope>IDENTIFICATION</scope>
</reference>
<proteinExistence type="predicted"/>
<evidence type="ECO:0000256" key="4">
    <source>
        <dbReference type="ARBA" id="ARBA00023319"/>
    </source>
</evidence>
<sequence length="256" mass="27429">HTQSLLLLPDLSCVFFLTSAACSGFDVTVDVRPPAGTVGGSVLFAVSINPPPGSLQFVAWNFGGTNIVTFLSGINTTNPTYTGRIVFNPSTGSLELKNLTVDDTGRYTLNIQPTGATTAHKSADLAVYVSNVAVRANATDLVEFNDTVSVKCFANGSSLTFQWLNGSSHITVSERVQLSDNNRTLTISNVLRSDGHSISCNVSNIISSNMSTPLILNISCKFDSCMEIYKVMRLNLIPVVSLCVCFLFPSKATLFI</sequence>
<evidence type="ECO:0000256" key="5">
    <source>
        <dbReference type="SAM" id="SignalP"/>
    </source>
</evidence>
<evidence type="ECO:0000256" key="1">
    <source>
        <dbReference type="ARBA" id="ARBA00022729"/>
    </source>
</evidence>
<dbReference type="Pfam" id="PF07686">
    <property type="entry name" value="V-set"/>
    <property type="match status" value="1"/>
</dbReference>
<dbReference type="AlphaFoldDB" id="A0A8C9VDG1"/>
<evidence type="ECO:0000313" key="8">
    <source>
        <dbReference type="Proteomes" id="UP000694397"/>
    </source>
</evidence>